<dbReference type="EMBL" id="CP003167">
    <property type="protein sequence ID" value="AGB03759.1"/>
    <property type="molecule type" value="Genomic_DNA"/>
</dbReference>
<reference evidence="3" key="1">
    <citation type="submission" date="2011-12" db="EMBL/GenBank/DDBJ databases">
        <title>Complete sequence of Methanoregula formicicum SMSP.</title>
        <authorList>
            <person name="Lucas S."/>
            <person name="Han J."/>
            <person name="Lapidus A."/>
            <person name="Cheng J.-F."/>
            <person name="Goodwin L."/>
            <person name="Pitluck S."/>
            <person name="Peters L."/>
            <person name="Ovchinnikova G."/>
            <person name="Teshima H."/>
            <person name="Detter J.C."/>
            <person name="Han C."/>
            <person name="Tapia R."/>
            <person name="Land M."/>
            <person name="Hauser L."/>
            <person name="Kyrpides N."/>
            <person name="Ivanova N."/>
            <person name="Pagani I."/>
            <person name="Imachi H."/>
            <person name="Tamaki H."/>
            <person name="Sekiguchi Y."/>
            <person name="Kamagata Y."/>
            <person name="Cadillo-Quiroz H."/>
            <person name="Zinder S."/>
            <person name="Liu W.-T."/>
            <person name="Woyke T."/>
        </authorList>
    </citation>
    <scope>NUCLEOTIDE SEQUENCE [LARGE SCALE GENOMIC DNA]</scope>
    <source>
        <strain evidence="3">DSM 22288 / NBRC 105244 / SMSP</strain>
    </source>
</reference>
<evidence type="ECO:0000313" key="3">
    <source>
        <dbReference type="Proteomes" id="UP000010824"/>
    </source>
</evidence>
<reference evidence="2 3" key="2">
    <citation type="journal article" date="2014" name="Genome Announc.">
        <title>Complete Genome Sequence of Methanoregula formicica SMSPT, a Mesophilic Hydrogenotrophic Methanogen Isolated from a Methanogenic Upflow Anaerobic Sludge Blanket Reactor.</title>
        <authorList>
            <person name="Yamamoto K."/>
            <person name="Tamaki H."/>
            <person name="Cadillo-Quiroz H."/>
            <person name="Imachi H."/>
            <person name="Kyrpides N."/>
            <person name="Woyke T."/>
            <person name="Goodwin L."/>
            <person name="Zinder S.H."/>
            <person name="Kamagata Y."/>
            <person name="Liu W.T."/>
        </authorList>
    </citation>
    <scope>NUCLEOTIDE SEQUENCE [LARGE SCALE GENOMIC DNA]</scope>
    <source>
        <strain evidence="3">DSM 22288 / NBRC 105244 / SMSP</strain>
    </source>
</reference>
<feature type="compositionally biased region" description="Polar residues" evidence="1">
    <location>
        <begin position="21"/>
        <end position="30"/>
    </location>
</feature>
<evidence type="ECO:0000256" key="1">
    <source>
        <dbReference type="SAM" id="MobiDB-lite"/>
    </source>
</evidence>
<name>L0HL27_METFS</name>
<evidence type="ECO:0000313" key="2">
    <source>
        <dbReference type="EMBL" id="AGB03759.1"/>
    </source>
</evidence>
<dbReference type="InParanoid" id="L0HL27"/>
<dbReference type="HOGENOM" id="CLU_3003138_0_0_2"/>
<proteinExistence type="predicted"/>
<dbReference type="AlphaFoldDB" id="L0HL27"/>
<organism evidence="2 3">
    <name type="scientific">Methanoregula formicica (strain DSM 22288 / NBRC 105244 / SMSP)</name>
    <dbReference type="NCBI Taxonomy" id="593750"/>
    <lineage>
        <taxon>Archaea</taxon>
        <taxon>Methanobacteriati</taxon>
        <taxon>Methanobacteriota</taxon>
        <taxon>Stenosarchaea group</taxon>
        <taxon>Methanomicrobia</taxon>
        <taxon>Methanomicrobiales</taxon>
        <taxon>Methanoregulaceae</taxon>
        <taxon>Methanoregula</taxon>
    </lineage>
</organism>
<dbReference type="RefSeq" id="WP_015286721.1">
    <property type="nucleotide sequence ID" value="NC_019943.1"/>
</dbReference>
<dbReference type="GeneID" id="43503291"/>
<protein>
    <submittedName>
        <fullName evidence="2">Uncharacterized protein</fullName>
    </submittedName>
</protein>
<gene>
    <name evidence="2" type="ordered locus">Metfor_2776</name>
</gene>
<dbReference type="KEGG" id="mfo:Metfor_2776"/>
<feature type="region of interest" description="Disordered" evidence="1">
    <location>
        <begin position="21"/>
        <end position="56"/>
    </location>
</feature>
<dbReference type="Proteomes" id="UP000010824">
    <property type="component" value="Chromosome"/>
</dbReference>
<keyword evidence="3" id="KW-1185">Reference proteome</keyword>
<sequence precursor="true">MDILANEPFGSISSIRNLASAAPNNRTAPGSTGWYESYNRGTSRTGGEPGNPLPCQ</sequence>
<accession>L0HL27</accession>